<dbReference type="InterPro" id="IPR051708">
    <property type="entry name" value="Plant_Aspart_Prot_A1"/>
</dbReference>
<dbReference type="Gene3D" id="2.40.70.10">
    <property type="entry name" value="Acid Proteases"/>
    <property type="match status" value="1"/>
</dbReference>
<dbReference type="AlphaFoldDB" id="A0AAN9IKQ7"/>
<evidence type="ECO:0000256" key="1">
    <source>
        <dbReference type="ARBA" id="ARBA00007447"/>
    </source>
</evidence>
<dbReference type="PROSITE" id="PS51767">
    <property type="entry name" value="PEPTIDASE_A1"/>
    <property type="match status" value="1"/>
</dbReference>
<dbReference type="InterPro" id="IPR021109">
    <property type="entry name" value="Peptidase_aspartic_dom_sf"/>
</dbReference>
<evidence type="ECO:0000313" key="7">
    <source>
        <dbReference type="Proteomes" id="UP001372338"/>
    </source>
</evidence>
<keyword evidence="4" id="KW-0732">Signal</keyword>
<dbReference type="Proteomes" id="UP001372338">
    <property type="component" value="Unassembled WGS sequence"/>
</dbReference>
<keyword evidence="2" id="KW-0645">Protease</keyword>
<dbReference type="InterPro" id="IPR033121">
    <property type="entry name" value="PEPTIDASE_A1"/>
</dbReference>
<dbReference type="GO" id="GO:0005576">
    <property type="term" value="C:extracellular region"/>
    <property type="evidence" value="ECO:0007669"/>
    <property type="project" value="TreeGrafter"/>
</dbReference>
<dbReference type="GO" id="GO:0006508">
    <property type="term" value="P:proteolysis"/>
    <property type="evidence" value="ECO:0007669"/>
    <property type="project" value="UniProtKB-KW"/>
</dbReference>
<feature type="chain" id="PRO_5042946975" description="Peptidase A1 domain-containing protein" evidence="4">
    <location>
        <begin position="24"/>
        <end position="308"/>
    </location>
</feature>
<feature type="signal peptide" evidence="4">
    <location>
        <begin position="1"/>
        <end position="23"/>
    </location>
</feature>
<dbReference type="GO" id="GO:0008233">
    <property type="term" value="F:peptidase activity"/>
    <property type="evidence" value="ECO:0007669"/>
    <property type="project" value="UniProtKB-KW"/>
</dbReference>
<organism evidence="6 7">
    <name type="scientific">Crotalaria pallida</name>
    <name type="common">Smooth rattlebox</name>
    <name type="synonym">Crotalaria striata</name>
    <dbReference type="NCBI Taxonomy" id="3830"/>
    <lineage>
        <taxon>Eukaryota</taxon>
        <taxon>Viridiplantae</taxon>
        <taxon>Streptophyta</taxon>
        <taxon>Embryophyta</taxon>
        <taxon>Tracheophyta</taxon>
        <taxon>Spermatophyta</taxon>
        <taxon>Magnoliopsida</taxon>
        <taxon>eudicotyledons</taxon>
        <taxon>Gunneridae</taxon>
        <taxon>Pentapetalae</taxon>
        <taxon>rosids</taxon>
        <taxon>fabids</taxon>
        <taxon>Fabales</taxon>
        <taxon>Fabaceae</taxon>
        <taxon>Papilionoideae</taxon>
        <taxon>50 kb inversion clade</taxon>
        <taxon>genistoids sensu lato</taxon>
        <taxon>core genistoids</taxon>
        <taxon>Crotalarieae</taxon>
        <taxon>Crotalaria</taxon>
    </lineage>
</organism>
<dbReference type="PANTHER" id="PTHR47967">
    <property type="entry name" value="OS07G0603500 PROTEIN-RELATED"/>
    <property type="match status" value="1"/>
</dbReference>
<name>A0AAN9IKQ7_CROPI</name>
<evidence type="ECO:0000256" key="2">
    <source>
        <dbReference type="ARBA" id="ARBA00022670"/>
    </source>
</evidence>
<dbReference type="SUPFAM" id="SSF50630">
    <property type="entry name" value="Acid proteases"/>
    <property type="match status" value="1"/>
</dbReference>
<gene>
    <name evidence="6" type="ORF">RIF29_18332</name>
</gene>
<keyword evidence="7" id="KW-1185">Reference proteome</keyword>
<dbReference type="EMBL" id="JAYWIO010000003">
    <property type="protein sequence ID" value="KAK7277181.1"/>
    <property type="molecule type" value="Genomic_DNA"/>
</dbReference>
<evidence type="ECO:0000256" key="4">
    <source>
        <dbReference type="SAM" id="SignalP"/>
    </source>
</evidence>
<comment type="caution">
    <text evidence="6">The sequence shown here is derived from an EMBL/GenBank/DDBJ whole genome shotgun (WGS) entry which is preliminary data.</text>
</comment>
<evidence type="ECO:0000256" key="3">
    <source>
        <dbReference type="ARBA" id="ARBA00022801"/>
    </source>
</evidence>
<evidence type="ECO:0000259" key="5">
    <source>
        <dbReference type="PROSITE" id="PS51767"/>
    </source>
</evidence>
<protein>
    <recommendedName>
        <fullName evidence="5">Peptidase A1 domain-containing protein</fullName>
    </recommendedName>
</protein>
<dbReference type="InterPro" id="IPR032861">
    <property type="entry name" value="TAXi_N"/>
</dbReference>
<dbReference type="Pfam" id="PF14543">
    <property type="entry name" value="TAXi_N"/>
    <property type="match status" value="1"/>
</dbReference>
<accession>A0AAN9IKQ7</accession>
<feature type="domain" description="Peptidase A1" evidence="5">
    <location>
        <begin position="85"/>
        <end position="308"/>
    </location>
</feature>
<keyword evidence="3" id="KW-0378">Hydrolase</keyword>
<proteinExistence type="inferred from homology"/>
<dbReference type="PANTHER" id="PTHR47967:SF66">
    <property type="entry name" value="ASPARTIC PROTEINASE CDR1-RELATED"/>
    <property type="match status" value="1"/>
</dbReference>
<reference evidence="6 7" key="1">
    <citation type="submission" date="2024-01" db="EMBL/GenBank/DDBJ databases">
        <title>The genomes of 5 underutilized Papilionoideae crops provide insights into root nodulation and disease resistanc.</title>
        <authorList>
            <person name="Yuan L."/>
        </authorList>
    </citation>
    <scope>NUCLEOTIDE SEQUENCE [LARGE SCALE GENOMIC DNA]</scope>
    <source>
        <strain evidence="6">ZHUSHIDOU_FW_LH</strain>
        <tissue evidence="6">Leaf</tissue>
    </source>
</reference>
<evidence type="ECO:0000313" key="6">
    <source>
        <dbReference type="EMBL" id="KAK7277181.1"/>
    </source>
</evidence>
<sequence length="308" mass="33309">MASYSSSIAFLLLCIFCFSFARALGFSVELIHHNSPRPPYYNPYETYSQRVTNIIHNSINRVTHFNQTFSSKDTPRPNLAFYGGYLIPYFVGTPPFPYVGRIDTSSDLIWLECKPCKTCAFQKFMFDPSKSTTYKTIPCTSDKCHSVRNTSCSSDVKKTCKFVNFISGMPTGTGDLSLETLTIDSSTKSFKNIVVGCVHDNSVSLIGPTSIVSLGNGPNSLISQMGPSISGKFSYCLVPAPMTPIPPPKFIAGKLHFGDDAVVSGDGTVSTPMTKKGHYLLTLEGFSVGNNRIEFGGGGGSQGQGGLS</sequence>
<comment type="similarity">
    <text evidence="1">Belongs to the peptidase A1 family.</text>
</comment>